<feature type="non-terminal residue" evidence="5">
    <location>
        <position position="1"/>
    </location>
</feature>
<evidence type="ECO:0000256" key="1">
    <source>
        <dbReference type="ARBA" id="ARBA00006432"/>
    </source>
</evidence>
<dbReference type="SUPFAM" id="SSF56801">
    <property type="entry name" value="Acetyl-CoA synthetase-like"/>
    <property type="match status" value="1"/>
</dbReference>
<dbReference type="PANTHER" id="PTHR43201:SF5">
    <property type="entry name" value="MEDIUM-CHAIN ACYL-COA LIGASE ACSF2, MITOCHONDRIAL"/>
    <property type="match status" value="1"/>
</dbReference>
<gene>
    <name evidence="5" type="ORF">S01H1_19820</name>
</gene>
<dbReference type="InterPro" id="IPR025110">
    <property type="entry name" value="AMP-bd_C"/>
</dbReference>
<dbReference type="InterPro" id="IPR000873">
    <property type="entry name" value="AMP-dep_synth/lig_dom"/>
</dbReference>
<dbReference type="AlphaFoldDB" id="X0V8T9"/>
<name>X0V8T9_9ZZZZ</name>
<feature type="domain" description="AMP-dependent synthetase/ligase" evidence="3">
    <location>
        <begin position="2"/>
        <end position="128"/>
    </location>
</feature>
<organism evidence="5">
    <name type="scientific">marine sediment metagenome</name>
    <dbReference type="NCBI Taxonomy" id="412755"/>
    <lineage>
        <taxon>unclassified sequences</taxon>
        <taxon>metagenomes</taxon>
        <taxon>ecological metagenomes</taxon>
    </lineage>
</organism>
<dbReference type="Pfam" id="PF00501">
    <property type="entry name" value="AMP-binding"/>
    <property type="match status" value="1"/>
</dbReference>
<sequence>AILEAVEKERGSIVFGVPAMHNALAMVRDEVIKNYDLGSLRVASTAGAKSSLRLMKMLEDKFNLTLCETYGLSELFVVSMSTLSNHKLGTVGKPICDIKIIDDSGREVSQGEAGEAILSVPWAMKEYYKAPELTAQVFKDGWFHTGDLVRMDEDGYLEYVEKKSFIIVTQSGLKISPWEVEDVLLRHPGIADVACVGVNDGRGGQVPTAFMVTEEGQVASVEEIGSFCRQNLADFKLPKKFKFVDSIPKTGSGKIDRRQLKEGVP</sequence>
<protein>
    <recommendedName>
        <fullName evidence="6">AMP-dependent synthetase/ligase domain-containing protein</fullName>
    </recommendedName>
</protein>
<dbReference type="Gene3D" id="3.30.300.30">
    <property type="match status" value="1"/>
</dbReference>
<dbReference type="GO" id="GO:0031956">
    <property type="term" value="F:medium-chain fatty acid-CoA ligase activity"/>
    <property type="evidence" value="ECO:0007669"/>
    <property type="project" value="TreeGrafter"/>
</dbReference>
<dbReference type="EMBL" id="BARS01010756">
    <property type="protein sequence ID" value="GAF97040.1"/>
    <property type="molecule type" value="Genomic_DNA"/>
</dbReference>
<dbReference type="Pfam" id="PF13193">
    <property type="entry name" value="AMP-binding_C"/>
    <property type="match status" value="1"/>
</dbReference>
<dbReference type="InterPro" id="IPR045851">
    <property type="entry name" value="AMP-bd_C_sf"/>
</dbReference>
<comment type="similarity">
    <text evidence="1">Belongs to the ATP-dependent AMP-binding enzyme family.</text>
</comment>
<dbReference type="Gene3D" id="3.40.50.12780">
    <property type="entry name" value="N-terminal domain of ligase-like"/>
    <property type="match status" value="1"/>
</dbReference>
<proteinExistence type="inferred from homology"/>
<keyword evidence="2" id="KW-0436">Ligase</keyword>
<comment type="caution">
    <text evidence="5">The sequence shown here is derived from an EMBL/GenBank/DDBJ whole genome shotgun (WGS) entry which is preliminary data.</text>
</comment>
<dbReference type="PANTHER" id="PTHR43201">
    <property type="entry name" value="ACYL-COA SYNTHETASE"/>
    <property type="match status" value="1"/>
</dbReference>
<dbReference type="InterPro" id="IPR042099">
    <property type="entry name" value="ANL_N_sf"/>
</dbReference>
<dbReference type="GO" id="GO:0006631">
    <property type="term" value="P:fatty acid metabolic process"/>
    <property type="evidence" value="ECO:0007669"/>
    <property type="project" value="TreeGrafter"/>
</dbReference>
<evidence type="ECO:0000259" key="4">
    <source>
        <dbReference type="Pfam" id="PF13193"/>
    </source>
</evidence>
<evidence type="ECO:0000313" key="5">
    <source>
        <dbReference type="EMBL" id="GAF97040.1"/>
    </source>
</evidence>
<feature type="domain" description="AMP-binding enzyme C-terminal" evidence="4">
    <location>
        <begin position="179"/>
        <end position="254"/>
    </location>
</feature>
<evidence type="ECO:0000259" key="3">
    <source>
        <dbReference type="Pfam" id="PF00501"/>
    </source>
</evidence>
<accession>X0V8T9</accession>
<evidence type="ECO:0000256" key="2">
    <source>
        <dbReference type="ARBA" id="ARBA00022598"/>
    </source>
</evidence>
<reference evidence="5" key="1">
    <citation type="journal article" date="2014" name="Front. Microbiol.">
        <title>High frequency of phylogenetically diverse reductive dehalogenase-homologous genes in deep subseafloor sedimentary metagenomes.</title>
        <authorList>
            <person name="Kawai M."/>
            <person name="Futagami T."/>
            <person name="Toyoda A."/>
            <person name="Takaki Y."/>
            <person name="Nishi S."/>
            <person name="Hori S."/>
            <person name="Arai W."/>
            <person name="Tsubouchi T."/>
            <person name="Morono Y."/>
            <person name="Uchiyama I."/>
            <person name="Ito T."/>
            <person name="Fujiyama A."/>
            <person name="Inagaki F."/>
            <person name="Takami H."/>
        </authorList>
    </citation>
    <scope>NUCLEOTIDE SEQUENCE</scope>
    <source>
        <strain evidence="5">Expedition CK06-06</strain>
    </source>
</reference>
<evidence type="ECO:0008006" key="6">
    <source>
        <dbReference type="Google" id="ProtNLM"/>
    </source>
</evidence>